<dbReference type="Proteomes" id="UP000694548">
    <property type="component" value="Chromosome sgr03"/>
</dbReference>
<dbReference type="AlphaFoldDB" id="A0A8C6PPL0"/>
<reference evidence="1" key="1">
    <citation type="submission" date="2014-08" db="EMBL/GenBank/DDBJ databases">
        <authorList>
            <person name="Senf B."/>
            <person name="Petzold A."/>
            <person name="Downie B.R."/>
            <person name="Koch P."/>
            <person name="Platzer M."/>
        </authorList>
    </citation>
    <scope>NUCLEOTIDE SEQUENCE [LARGE SCALE GENOMIC DNA]</scope>
    <source>
        <strain evidence="1">GRZ</strain>
    </source>
</reference>
<accession>A0A8C6PPL0</accession>
<evidence type="ECO:0000313" key="2">
    <source>
        <dbReference type="Proteomes" id="UP000694548"/>
    </source>
</evidence>
<organism evidence="1 2">
    <name type="scientific">Nothobranchius furzeri</name>
    <name type="common">Turquoise killifish</name>
    <dbReference type="NCBI Taxonomy" id="105023"/>
    <lineage>
        <taxon>Eukaryota</taxon>
        <taxon>Metazoa</taxon>
        <taxon>Chordata</taxon>
        <taxon>Craniata</taxon>
        <taxon>Vertebrata</taxon>
        <taxon>Euteleostomi</taxon>
        <taxon>Actinopterygii</taxon>
        <taxon>Neopterygii</taxon>
        <taxon>Teleostei</taxon>
        <taxon>Neoteleostei</taxon>
        <taxon>Acanthomorphata</taxon>
        <taxon>Ovalentaria</taxon>
        <taxon>Atherinomorphae</taxon>
        <taxon>Cyprinodontiformes</taxon>
        <taxon>Nothobranchiidae</taxon>
        <taxon>Nothobranchius</taxon>
    </lineage>
</organism>
<reference evidence="1" key="2">
    <citation type="submission" date="2025-08" db="UniProtKB">
        <authorList>
            <consortium name="Ensembl"/>
        </authorList>
    </citation>
    <scope>IDENTIFICATION</scope>
</reference>
<evidence type="ECO:0000313" key="1">
    <source>
        <dbReference type="Ensembl" id="ENSNFUP00015046087.1"/>
    </source>
</evidence>
<sequence>REAALNDRLSTATTHKSIRYVDKIHRMDQSTLDSHFLDIQSPRAKMKLQEPTTHIPPSIRIFLHFPFGPPPSLLIHTVHLDTCKCPQRDKCVFILVKIKSLCNLFAHQLSW</sequence>
<name>A0A8C6PPL0_NOTFU</name>
<reference evidence="1" key="3">
    <citation type="submission" date="2025-09" db="UniProtKB">
        <authorList>
            <consortium name="Ensembl"/>
        </authorList>
    </citation>
    <scope>IDENTIFICATION</scope>
</reference>
<protein>
    <submittedName>
        <fullName evidence="1">Uncharacterized protein</fullName>
    </submittedName>
</protein>
<keyword evidence="2" id="KW-1185">Reference proteome</keyword>
<dbReference type="Ensembl" id="ENSNFUT00015048101.1">
    <property type="protein sequence ID" value="ENSNFUP00015046087.1"/>
    <property type="gene ID" value="ENSNFUG00015021867.1"/>
</dbReference>
<proteinExistence type="predicted"/>